<dbReference type="PANTHER" id="PTHR35446">
    <property type="entry name" value="SI:CH211-175M2.5"/>
    <property type="match status" value="1"/>
</dbReference>
<dbReference type="RefSeq" id="WP_386817958.1">
    <property type="nucleotide sequence ID" value="NZ_JBHUIT010000002.1"/>
</dbReference>
<evidence type="ECO:0000313" key="2">
    <source>
        <dbReference type="EMBL" id="MFD2255298.1"/>
    </source>
</evidence>
<gene>
    <name evidence="2" type="ORF">ACFSSA_01300</name>
</gene>
<dbReference type="Proteomes" id="UP001597375">
    <property type="component" value="Unassembled WGS sequence"/>
</dbReference>
<dbReference type="Gene3D" id="1.20.1290.10">
    <property type="entry name" value="AhpD-like"/>
    <property type="match status" value="1"/>
</dbReference>
<feature type="domain" description="Carboxymuconolactone decarboxylase-like" evidence="1">
    <location>
        <begin position="43"/>
        <end position="101"/>
    </location>
</feature>
<dbReference type="InterPro" id="IPR029032">
    <property type="entry name" value="AhpD-like"/>
</dbReference>
<evidence type="ECO:0000259" key="1">
    <source>
        <dbReference type="Pfam" id="PF02627"/>
    </source>
</evidence>
<accession>A0ABW5D2P6</accession>
<dbReference type="PANTHER" id="PTHR35446:SF3">
    <property type="entry name" value="CMD DOMAIN-CONTAINING PROTEIN"/>
    <property type="match status" value="1"/>
</dbReference>
<dbReference type="Pfam" id="PF02627">
    <property type="entry name" value="CMD"/>
    <property type="match status" value="1"/>
</dbReference>
<proteinExistence type="predicted"/>
<organism evidence="2 3">
    <name type="scientific">Luteolibacter algae</name>
    <dbReference type="NCBI Taxonomy" id="454151"/>
    <lineage>
        <taxon>Bacteria</taxon>
        <taxon>Pseudomonadati</taxon>
        <taxon>Verrucomicrobiota</taxon>
        <taxon>Verrucomicrobiia</taxon>
        <taxon>Verrucomicrobiales</taxon>
        <taxon>Verrucomicrobiaceae</taxon>
        <taxon>Luteolibacter</taxon>
    </lineage>
</organism>
<comment type="caution">
    <text evidence="2">The sequence shown here is derived from an EMBL/GenBank/DDBJ whole genome shotgun (WGS) entry which is preliminary data.</text>
</comment>
<evidence type="ECO:0000313" key="3">
    <source>
        <dbReference type="Proteomes" id="UP001597375"/>
    </source>
</evidence>
<protein>
    <submittedName>
        <fullName evidence="2">Carboxymuconolactone decarboxylase family protein</fullName>
    </submittedName>
</protein>
<keyword evidence="3" id="KW-1185">Reference proteome</keyword>
<dbReference type="InterPro" id="IPR003779">
    <property type="entry name" value="CMD-like"/>
</dbReference>
<dbReference type="SUPFAM" id="SSF69118">
    <property type="entry name" value="AhpD-like"/>
    <property type="match status" value="1"/>
</dbReference>
<name>A0ABW5D2P6_9BACT</name>
<sequence length="186" mass="19655">MNTPIIKPIDPEAVEGKAKQLLDGVKRSLGATPNLFTTLAHAPAALNGYLQFSSALAGGDLHPQFREKLALTIAGLNGCDYCTAAHSFIGDKSGLSGDELALNRQGRSADLTSQVGLDFAAKLVKNHGSVTSEDVQAVRDAGFTDERIIEIVAHVGLNIFTNYFNSAFGTEVDFPAIGPISQDRVA</sequence>
<reference evidence="3" key="1">
    <citation type="journal article" date="2019" name="Int. J. Syst. Evol. Microbiol.">
        <title>The Global Catalogue of Microorganisms (GCM) 10K type strain sequencing project: providing services to taxonomists for standard genome sequencing and annotation.</title>
        <authorList>
            <consortium name="The Broad Institute Genomics Platform"/>
            <consortium name="The Broad Institute Genome Sequencing Center for Infectious Disease"/>
            <person name="Wu L."/>
            <person name="Ma J."/>
        </authorList>
    </citation>
    <scope>NUCLEOTIDE SEQUENCE [LARGE SCALE GENOMIC DNA]</scope>
    <source>
        <strain evidence="3">CGMCC 4.7106</strain>
    </source>
</reference>
<dbReference type="EMBL" id="JBHUIT010000002">
    <property type="protein sequence ID" value="MFD2255298.1"/>
    <property type="molecule type" value="Genomic_DNA"/>
</dbReference>